<proteinExistence type="predicted"/>
<evidence type="ECO:0000313" key="1">
    <source>
        <dbReference type="EMBL" id="MFC4561977.1"/>
    </source>
</evidence>
<gene>
    <name evidence="1" type="ORF">ACFO4E_08930</name>
</gene>
<reference evidence="2" key="1">
    <citation type="journal article" date="2019" name="Int. J. Syst. Evol. Microbiol.">
        <title>The Global Catalogue of Microorganisms (GCM) 10K type strain sequencing project: providing services to taxonomists for standard genome sequencing and annotation.</title>
        <authorList>
            <consortium name="The Broad Institute Genomics Platform"/>
            <consortium name="The Broad Institute Genome Sequencing Center for Infectious Disease"/>
            <person name="Wu L."/>
            <person name="Ma J."/>
        </authorList>
    </citation>
    <scope>NUCLEOTIDE SEQUENCE [LARGE SCALE GENOMIC DNA]</scope>
    <source>
        <strain evidence="2">XZYJ18</strain>
    </source>
</reference>
<keyword evidence="2" id="KW-1185">Reference proteome</keyword>
<evidence type="ECO:0000313" key="2">
    <source>
        <dbReference type="Proteomes" id="UP001595923"/>
    </source>
</evidence>
<comment type="caution">
    <text evidence="1">The sequence shown here is derived from an EMBL/GenBank/DDBJ whole genome shotgun (WGS) entry which is preliminary data.</text>
</comment>
<organism evidence="1 2">
    <name type="scientific">Nocardiopsis mangrovi</name>
    <dbReference type="NCBI Taxonomy" id="1179818"/>
    <lineage>
        <taxon>Bacteria</taxon>
        <taxon>Bacillati</taxon>
        <taxon>Actinomycetota</taxon>
        <taxon>Actinomycetes</taxon>
        <taxon>Streptosporangiales</taxon>
        <taxon>Nocardiopsidaceae</taxon>
        <taxon>Nocardiopsis</taxon>
    </lineage>
</organism>
<sequence>MRGFVRRNQKIAASGARTLLPAGAFGIGLRDRALRLVPLFDTLGLGGRPDRAGTAITLKDYAPRPVG</sequence>
<protein>
    <submittedName>
        <fullName evidence="1">Uncharacterized protein</fullName>
    </submittedName>
</protein>
<dbReference type="RefSeq" id="WP_378572765.1">
    <property type="nucleotide sequence ID" value="NZ_JBHSFQ010000006.1"/>
</dbReference>
<dbReference type="EMBL" id="JBHSFQ010000006">
    <property type="protein sequence ID" value="MFC4561977.1"/>
    <property type="molecule type" value="Genomic_DNA"/>
</dbReference>
<name>A0ABV9DTB3_9ACTN</name>
<accession>A0ABV9DTB3</accession>
<dbReference type="Proteomes" id="UP001595923">
    <property type="component" value="Unassembled WGS sequence"/>
</dbReference>